<sequence>MPSDVVLILSVLWLPYIVRLGIDELYSPVEQHGWLFVVIPLFICFGRYLPLMRLFGNDALITIIKAATLSSLILAGCGLSCGTSA</sequence>
<keyword evidence="1" id="KW-0812">Transmembrane</keyword>
<dbReference type="AlphaFoldDB" id="A0A7D6A3F6"/>
<name>A0A7D6A3F6_PSEPU</name>
<reference evidence="2 3" key="1">
    <citation type="journal article" date="2009" name="Mikrobiologiia">
        <title>[Phenanthren biodegradation and interaction of Pseudomonas putida BS3701 and Burkholderia sp.BS3702 in plant rhizosphere].</title>
        <authorList>
            <person name="Ovchinnikova A.A."/>
            <person name="Vetrova A.A."/>
            <person name="Filonov A.E."/>
            <person name="Boronin A.M."/>
        </authorList>
    </citation>
    <scope>NUCLEOTIDE SEQUENCE [LARGE SCALE GENOMIC DNA]</scope>
    <source>
        <strain evidence="2 3">BS3701</strain>
    </source>
</reference>
<keyword evidence="1" id="KW-0472">Membrane</keyword>
<gene>
    <name evidence="2" type="ORF">H0H12_06640</name>
</gene>
<dbReference type="Proteomes" id="UP000510934">
    <property type="component" value="Chromosome"/>
</dbReference>
<keyword evidence="1" id="KW-1133">Transmembrane helix</keyword>
<proteinExistence type="predicted"/>
<evidence type="ECO:0000313" key="2">
    <source>
        <dbReference type="EMBL" id="QLJ15618.1"/>
    </source>
</evidence>
<feature type="transmembrane region" description="Helical" evidence="1">
    <location>
        <begin position="34"/>
        <end position="53"/>
    </location>
</feature>
<organism evidence="2 3">
    <name type="scientific">Pseudomonas putida</name>
    <name type="common">Arthrobacter siderocapsulatus</name>
    <dbReference type="NCBI Taxonomy" id="303"/>
    <lineage>
        <taxon>Bacteria</taxon>
        <taxon>Pseudomonadati</taxon>
        <taxon>Pseudomonadota</taxon>
        <taxon>Gammaproteobacteria</taxon>
        <taxon>Pseudomonadales</taxon>
        <taxon>Pseudomonadaceae</taxon>
        <taxon>Pseudomonas</taxon>
    </lineage>
</organism>
<protein>
    <submittedName>
        <fullName evidence="2">Uncharacterized protein</fullName>
    </submittedName>
</protein>
<feature type="transmembrane region" description="Helical" evidence="1">
    <location>
        <begin position="6"/>
        <end position="22"/>
    </location>
</feature>
<evidence type="ECO:0000313" key="3">
    <source>
        <dbReference type="Proteomes" id="UP000510934"/>
    </source>
</evidence>
<evidence type="ECO:0000256" key="1">
    <source>
        <dbReference type="SAM" id="Phobius"/>
    </source>
</evidence>
<feature type="transmembrane region" description="Helical" evidence="1">
    <location>
        <begin position="59"/>
        <end position="81"/>
    </location>
</feature>
<accession>A0A7D6A3F6</accession>
<dbReference type="EMBL" id="CP059052">
    <property type="protein sequence ID" value="QLJ15618.1"/>
    <property type="molecule type" value="Genomic_DNA"/>
</dbReference>